<dbReference type="GO" id="GO:0012505">
    <property type="term" value="C:endomembrane system"/>
    <property type="evidence" value="ECO:0007669"/>
    <property type="project" value="UniProtKB-SubCell"/>
</dbReference>
<dbReference type="RefSeq" id="WP_188975586.1">
    <property type="nucleotide sequence ID" value="NZ_BMPG01000001.1"/>
</dbReference>
<evidence type="ECO:0000313" key="7">
    <source>
        <dbReference type="EMBL" id="GGL50168.1"/>
    </source>
</evidence>
<evidence type="ECO:0000256" key="5">
    <source>
        <dbReference type="SAM" id="Phobius"/>
    </source>
</evidence>
<dbReference type="InterPro" id="IPR001478">
    <property type="entry name" value="PDZ"/>
</dbReference>
<accession>A0A830FIC7</accession>
<feature type="transmembrane region" description="Helical" evidence="5">
    <location>
        <begin position="468"/>
        <end position="490"/>
    </location>
</feature>
<dbReference type="Proteomes" id="UP000607197">
    <property type="component" value="Unassembled WGS sequence"/>
</dbReference>
<dbReference type="CDD" id="cd06159">
    <property type="entry name" value="S2P-M50_PDZ_Arch"/>
    <property type="match status" value="1"/>
</dbReference>
<evidence type="ECO:0000256" key="3">
    <source>
        <dbReference type="ARBA" id="ARBA00022989"/>
    </source>
</evidence>
<feature type="transmembrane region" description="Helical" evidence="5">
    <location>
        <begin position="564"/>
        <end position="585"/>
    </location>
</feature>
<dbReference type="PROSITE" id="PS50106">
    <property type="entry name" value="PDZ"/>
    <property type="match status" value="1"/>
</dbReference>
<evidence type="ECO:0000313" key="8">
    <source>
        <dbReference type="Proteomes" id="UP000607197"/>
    </source>
</evidence>
<dbReference type="EMBL" id="BMPG01000001">
    <property type="protein sequence ID" value="GGL50168.1"/>
    <property type="molecule type" value="Genomic_DNA"/>
</dbReference>
<dbReference type="Pfam" id="PF02163">
    <property type="entry name" value="Peptidase_M50"/>
    <property type="match status" value="1"/>
</dbReference>
<organism evidence="7 8">
    <name type="scientific">Halocalculus aciditolerans</name>
    <dbReference type="NCBI Taxonomy" id="1383812"/>
    <lineage>
        <taxon>Archaea</taxon>
        <taxon>Methanobacteriati</taxon>
        <taxon>Methanobacteriota</taxon>
        <taxon>Stenosarchaea group</taxon>
        <taxon>Halobacteria</taxon>
        <taxon>Halobacteriales</taxon>
        <taxon>Halobacteriaceae</taxon>
        <taxon>Halocalculus</taxon>
    </lineage>
</organism>
<name>A0A830FIC7_9EURY</name>
<comment type="subcellular location">
    <subcellularLocation>
        <location evidence="1">Endomembrane system</location>
        <topology evidence="1">Multi-pass membrane protein</topology>
    </subcellularLocation>
</comment>
<keyword evidence="4 5" id="KW-0472">Membrane</keyword>
<dbReference type="InterPro" id="IPR036034">
    <property type="entry name" value="PDZ_sf"/>
</dbReference>
<dbReference type="InterPro" id="IPR001193">
    <property type="entry name" value="MBTPS2"/>
</dbReference>
<gene>
    <name evidence="7" type="ORF">GCM10009039_05430</name>
</gene>
<dbReference type="AlphaFoldDB" id="A0A830FIC7"/>
<dbReference type="Gene3D" id="2.30.42.10">
    <property type="match status" value="2"/>
</dbReference>
<feature type="transmembrane region" description="Helical" evidence="5">
    <location>
        <begin position="65"/>
        <end position="90"/>
    </location>
</feature>
<keyword evidence="2 5" id="KW-0812">Transmembrane</keyword>
<dbReference type="GO" id="GO:0031293">
    <property type="term" value="P:membrane protein intracellular domain proteolysis"/>
    <property type="evidence" value="ECO:0007669"/>
    <property type="project" value="TreeGrafter"/>
</dbReference>
<dbReference type="PANTHER" id="PTHR13325">
    <property type="entry name" value="PROTEASE M50 MEMBRANE-BOUND TRANSCRIPTION FACTOR SITE 2 PROTEASE"/>
    <property type="match status" value="1"/>
</dbReference>
<dbReference type="InterPro" id="IPR008915">
    <property type="entry name" value="Peptidase_M50"/>
</dbReference>
<evidence type="ECO:0000256" key="2">
    <source>
        <dbReference type="ARBA" id="ARBA00022692"/>
    </source>
</evidence>
<reference evidence="7" key="2">
    <citation type="submission" date="2020-09" db="EMBL/GenBank/DDBJ databases">
        <authorList>
            <person name="Sun Q."/>
            <person name="Ohkuma M."/>
        </authorList>
    </citation>
    <scope>NUCLEOTIDE SEQUENCE</scope>
    <source>
        <strain evidence="7">JCM 19596</strain>
    </source>
</reference>
<sequence length="591" mass="61579">MDTWLWVAVGLGLYWLVVATLRNRGVLPDSVGTMGPLLTIHTQRGKDLLDWLARPKRAWRAWGNFGLGLALVVGVGAFVLLVVQAVMILLNPPEPSAVTQPRNVLVIPGVNDFLPLSVAPEIVLGLLIGMVVHEGGHGVLSRVGNIGVESMGVVLLAVIPMGAFVEPDEEEQRNADRGSRARMFAAGVTNNFLVTVLAFALLMGPVVGAIAVAPGAAVGGTIPGSPADRAGIDQGDRITAVGGVDVANNSELDRVLSATRAETVSVTLAGGESTTVDRDLLVTGVVENVSPFAAFSVNSTVERVNGTAVNTEPEFRDALQNRTVATITTTNASGTTTATGPVGALAVVAPDGPFARDTALTANQHVVITHLDGDRVVTGGDVSTALADTHPGDDVTVEAYVDGTKQTYTVTLGENPNTNTQTGFLGVTSYVGVSGLDTSDFGVDLYPAATFLDIVGGDLDVNFAQQGLYLLLLPFLGAVAAGFGYNFAGFVDVNANFYTVTGPLSGFEPLVFILANVLFWTGWINLNLGAFNCIPAFPLDGGHLLRTSTEAVVSRLPVDDKPSAVRTVTTTVGLTMLVSLLIMVFGPQLLS</sequence>
<dbReference type="OrthoDB" id="15212at2157"/>
<dbReference type="InterPro" id="IPR041489">
    <property type="entry name" value="PDZ_6"/>
</dbReference>
<feature type="transmembrane region" description="Helical" evidence="5">
    <location>
        <begin position="510"/>
        <end position="528"/>
    </location>
</feature>
<feature type="transmembrane region" description="Helical" evidence="5">
    <location>
        <begin position="113"/>
        <end position="132"/>
    </location>
</feature>
<comment type="caution">
    <text evidence="7">The sequence shown here is derived from an EMBL/GenBank/DDBJ whole genome shotgun (WGS) entry which is preliminary data.</text>
</comment>
<feature type="transmembrane region" description="Helical" evidence="5">
    <location>
        <begin position="6"/>
        <end position="22"/>
    </location>
</feature>
<dbReference type="PANTHER" id="PTHR13325:SF3">
    <property type="entry name" value="MEMBRANE-BOUND TRANSCRIPTION FACTOR SITE-2 PROTEASE"/>
    <property type="match status" value="1"/>
</dbReference>
<dbReference type="GO" id="GO:0016020">
    <property type="term" value="C:membrane"/>
    <property type="evidence" value="ECO:0007669"/>
    <property type="project" value="InterPro"/>
</dbReference>
<feature type="domain" description="PDZ" evidence="6">
    <location>
        <begin position="215"/>
        <end position="268"/>
    </location>
</feature>
<dbReference type="GO" id="GO:0005737">
    <property type="term" value="C:cytoplasm"/>
    <property type="evidence" value="ECO:0007669"/>
    <property type="project" value="TreeGrafter"/>
</dbReference>
<dbReference type="GO" id="GO:0004222">
    <property type="term" value="F:metalloendopeptidase activity"/>
    <property type="evidence" value="ECO:0007669"/>
    <property type="project" value="InterPro"/>
</dbReference>
<dbReference type="Pfam" id="PF17820">
    <property type="entry name" value="PDZ_6"/>
    <property type="match status" value="1"/>
</dbReference>
<proteinExistence type="predicted"/>
<dbReference type="SMART" id="SM00228">
    <property type="entry name" value="PDZ"/>
    <property type="match status" value="1"/>
</dbReference>
<keyword evidence="8" id="KW-1185">Reference proteome</keyword>
<protein>
    <recommendedName>
        <fullName evidence="6">PDZ domain-containing protein</fullName>
    </recommendedName>
</protein>
<evidence type="ECO:0000259" key="6">
    <source>
        <dbReference type="PROSITE" id="PS50106"/>
    </source>
</evidence>
<keyword evidence="3 5" id="KW-1133">Transmembrane helix</keyword>
<feature type="transmembrane region" description="Helical" evidence="5">
    <location>
        <begin position="192"/>
        <end position="213"/>
    </location>
</feature>
<evidence type="ECO:0000256" key="1">
    <source>
        <dbReference type="ARBA" id="ARBA00004127"/>
    </source>
</evidence>
<evidence type="ECO:0000256" key="4">
    <source>
        <dbReference type="ARBA" id="ARBA00023136"/>
    </source>
</evidence>
<feature type="transmembrane region" description="Helical" evidence="5">
    <location>
        <begin position="144"/>
        <end position="165"/>
    </location>
</feature>
<dbReference type="SUPFAM" id="SSF50156">
    <property type="entry name" value="PDZ domain-like"/>
    <property type="match status" value="2"/>
</dbReference>
<reference evidence="7" key="1">
    <citation type="journal article" date="2014" name="Int. J. Syst. Evol. Microbiol.">
        <title>Complete genome sequence of Corynebacterium casei LMG S-19264T (=DSM 44701T), isolated from a smear-ripened cheese.</title>
        <authorList>
            <consortium name="US DOE Joint Genome Institute (JGI-PGF)"/>
            <person name="Walter F."/>
            <person name="Albersmeier A."/>
            <person name="Kalinowski J."/>
            <person name="Ruckert C."/>
        </authorList>
    </citation>
    <scope>NUCLEOTIDE SEQUENCE</scope>
    <source>
        <strain evidence="7">JCM 19596</strain>
    </source>
</reference>